<dbReference type="CDD" id="cd07976">
    <property type="entry name" value="TFIIA_alpha_beta_like"/>
    <property type="match status" value="1"/>
</dbReference>
<proteinExistence type="inferred from homology"/>
<keyword evidence="3" id="KW-0804">Transcription</keyword>
<dbReference type="PANTHER" id="PTHR12694">
    <property type="entry name" value="TRANSCRIPTION INITIATION FACTOR IIA SUBUNIT 1"/>
    <property type="match status" value="1"/>
</dbReference>
<accession>A0A484CAU2</accession>
<dbReference type="SUPFAM" id="SSF47396">
    <property type="entry name" value="Transcription factor IIA (TFIIA), alpha-helical domain"/>
    <property type="match status" value="1"/>
</dbReference>
<dbReference type="GO" id="GO:0006367">
    <property type="term" value="P:transcription initiation at RNA polymerase II promoter"/>
    <property type="evidence" value="ECO:0007669"/>
    <property type="project" value="InterPro"/>
</dbReference>
<dbReference type="Pfam" id="PF03153">
    <property type="entry name" value="TFIIA"/>
    <property type="match status" value="1"/>
</dbReference>
<sequence>MLTNNTGPVAKLYLSIIYDVIESIRELFLDEGLEDRVLDDLKHLWESKMMQSKAMEDLRKNTINSSNFVLQLPANYSQTDQELAASVVIPTSHSIHSFPMKASVIKIYSTSPP</sequence>
<dbReference type="GO" id="GO:0005672">
    <property type="term" value="C:transcription factor TFIIA complex"/>
    <property type="evidence" value="ECO:0007669"/>
    <property type="project" value="InterPro"/>
</dbReference>
<dbReference type="InterPro" id="IPR004855">
    <property type="entry name" value="TFIIA_asu/bsu"/>
</dbReference>
<comment type="caution">
    <text evidence="5">The sequence shown here is derived from an EMBL/GenBank/DDBJ whole genome shotgun (WGS) entry which is preliminary data.</text>
</comment>
<comment type="similarity">
    <text evidence="2">Belongs to the TFIIA subunit 1 family.</text>
</comment>
<dbReference type="STRING" id="8167.A0A484CAU2"/>
<evidence type="ECO:0000256" key="2">
    <source>
        <dbReference type="ARBA" id="ARBA00010059"/>
    </source>
</evidence>
<evidence type="ECO:0000256" key="3">
    <source>
        <dbReference type="ARBA" id="ARBA00023163"/>
    </source>
</evidence>
<evidence type="ECO:0000313" key="6">
    <source>
        <dbReference type="Proteomes" id="UP000295070"/>
    </source>
</evidence>
<dbReference type="EMBL" id="SCKG01000017">
    <property type="protein sequence ID" value="TDH01140.1"/>
    <property type="molecule type" value="Genomic_DNA"/>
</dbReference>
<reference evidence="5 6" key="1">
    <citation type="submission" date="2019-01" db="EMBL/GenBank/DDBJ databases">
        <title>A chromosome-scale genome assembly of the yellow perch, Perca flavescens.</title>
        <authorList>
            <person name="Feron R."/>
            <person name="Morvezen R."/>
            <person name="Bestin A."/>
            <person name="Haffray P."/>
            <person name="Klopp C."/>
            <person name="Zahm M."/>
            <person name="Cabau C."/>
            <person name="Roques C."/>
            <person name="Donnadieu C."/>
            <person name="Bouchez O."/>
            <person name="Christie M."/>
            <person name="Larson W."/>
            <person name="Guiguen Y."/>
        </authorList>
    </citation>
    <scope>NUCLEOTIDE SEQUENCE [LARGE SCALE GENOMIC DNA]</scope>
    <source>
        <strain evidence="5">YP-PL-M2</strain>
        <tissue evidence="5">Blood</tissue>
    </source>
</reference>
<keyword evidence="6" id="KW-1185">Reference proteome</keyword>
<keyword evidence="4" id="KW-0539">Nucleus</keyword>
<dbReference type="AlphaFoldDB" id="A0A484CAU2"/>
<name>A0A484CAU2_PERFV</name>
<gene>
    <name evidence="5" type="ORF">EPR50_G00177210</name>
</gene>
<dbReference type="PANTHER" id="PTHR12694:SF9">
    <property type="entry name" value="TFIIA-ALPHA AND BETA-LIKE FACTOR"/>
    <property type="match status" value="1"/>
</dbReference>
<evidence type="ECO:0000256" key="1">
    <source>
        <dbReference type="ARBA" id="ARBA00004123"/>
    </source>
</evidence>
<dbReference type="Proteomes" id="UP000295070">
    <property type="component" value="Chromosome 17"/>
</dbReference>
<evidence type="ECO:0000256" key="4">
    <source>
        <dbReference type="ARBA" id="ARBA00023242"/>
    </source>
</evidence>
<organism evidence="5 6">
    <name type="scientific">Perca flavescens</name>
    <name type="common">American yellow perch</name>
    <name type="synonym">Morone flavescens</name>
    <dbReference type="NCBI Taxonomy" id="8167"/>
    <lineage>
        <taxon>Eukaryota</taxon>
        <taxon>Metazoa</taxon>
        <taxon>Chordata</taxon>
        <taxon>Craniata</taxon>
        <taxon>Vertebrata</taxon>
        <taxon>Euteleostomi</taxon>
        <taxon>Actinopterygii</taxon>
        <taxon>Neopterygii</taxon>
        <taxon>Teleostei</taxon>
        <taxon>Neoteleostei</taxon>
        <taxon>Acanthomorphata</taxon>
        <taxon>Eupercaria</taxon>
        <taxon>Perciformes</taxon>
        <taxon>Percoidei</taxon>
        <taxon>Percidae</taxon>
        <taxon>Percinae</taxon>
        <taxon>Perca</taxon>
    </lineage>
</organism>
<comment type="subcellular location">
    <subcellularLocation>
        <location evidence="1">Nucleus</location>
    </subcellularLocation>
</comment>
<dbReference type="FunFam" id="1.10.287.100:FF:000001">
    <property type="entry name" value="Transcription initiation factor IIA subunit"/>
    <property type="match status" value="1"/>
</dbReference>
<dbReference type="Gene3D" id="1.10.287.100">
    <property type="match status" value="1"/>
</dbReference>
<evidence type="ECO:0000313" key="5">
    <source>
        <dbReference type="EMBL" id="TDH01140.1"/>
    </source>
</evidence>
<protein>
    <submittedName>
        <fullName evidence="5">Uncharacterized protein</fullName>
    </submittedName>
</protein>